<name>A0A3S9UQH8_9CAUD</name>
<feature type="region of interest" description="Disordered" evidence="1">
    <location>
        <begin position="122"/>
        <end position="141"/>
    </location>
</feature>
<evidence type="ECO:0000313" key="3">
    <source>
        <dbReference type="Proteomes" id="UP000288363"/>
    </source>
</evidence>
<dbReference type="EMBL" id="MK279909">
    <property type="protein sequence ID" value="AZS12557.1"/>
    <property type="molecule type" value="Genomic_DNA"/>
</dbReference>
<organism evidence="2 3">
    <name type="scientific">Mycobacterium phage DrLupo</name>
    <dbReference type="NCBI Taxonomy" id="2499037"/>
    <lineage>
        <taxon>Viruses</taxon>
        <taxon>Duplodnaviria</taxon>
        <taxon>Heunggongvirae</taxon>
        <taxon>Uroviricota</taxon>
        <taxon>Caudoviricetes</taxon>
        <taxon>Barnyardvirus</taxon>
        <taxon>Barnyardvirus drlupo</taxon>
    </lineage>
</organism>
<dbReference type="RefSeq" id="YP_009842719.1">
    <property type="nucleotide sequence ID" value="NC_048743.1"/>
</dbReference>
<reference evidence="2 3" key="1">
    <citation type="submission" date="2018-12" db="EMBL/GenBank/DDBJ databases">
        <authorList>
            <person name="Almail A."/>
            <person name="Dorhout K.E."/>
            <person name="Johnson J."/>
            <person name="Jorgensen H.J."/>
            <person name="Tolsma S."/>
            <person name="Garlena R.A."/>
            <person name="Russell D.A."/>
            <person name="Pope W.H."/>
            <person name="Jacobs-Sera D."/>
            <person name="Hatfull G.F."/>
        </authorList>
    </citation>
    <scope>NUCLEOTIDE SEQUENCE [LARGE SCALE GENOMIC DNA]</scope>
</reference>
<feature type="compositionally biased region" description="Low complexity" evidence="1">
    <location>
        <begin position="88"/>
        <end position="98"/>
    </location>
</feature>
<dbReference type="KEGG" id="vg:55612980"/>
<dbReference type="GO" id="GO:0019069">
    <property type="term" value="P:viral capsid assembly"/>
    <property type="evidence" value="ECO:0007669"/>
    <property type="project" value="InterPro"/>
</dbReference>
<feature type="region of interest" description="Disordered" evidence="1">
    <location>
        <begin position="230"/>
        <end position="289"/>
    </location>
</feature>
<protein>
    <recommendedName>
        <fullName evidence="4">Scaffolding protein</fullName>
    </recommendedName>
</protein>
<sequence length="289" mass="31167">MRRDNTESGQKMQHKGNVNNNRTTRKENPMNAMPPKLLAAIDPKRAALNAWPIFGGSSPTPPAQPDPAQQGQQPPVGQPPAATPPAQPQQQAAPASGGAANIDVNQLLAQVQTLSQQVQTLTDENNGYKQKETDAENAKKTREQQLEQTIQQKDAQIAAAQNLIAQKSLENALLTHKDYQWHDATDALLSLKDAEGVKVTVDIDKQIATVEGLDNAIKDLATRKPWMLAKGPEQQQQQDPNQQQQPPAPGRPSGRPPASNNGDATKVQQRAALGNKYSAIRRAPVIAGG</sequence>
<evidence type="ECO:0008006" key="4">
    <source>
        <dbReference type="Google" id="ProtNLM"/>
    </source>
</evidence>
<feature type="compositionally biased region" description="Polar residues" evidence="1">
    <location>
        <begin position="7"/>
        <end position="22"/>
    </location>
</feature>
<feature type="compositionally biased region" description="Low complexity" evidence="1">
    <location>
        <begin position="66"/>
        <end position="75"/>
    </location>
</feature>
<feature type="compositionally biased region" description="Low complexity" evidence="1">
    <location>
        <begin position="234"/>
        <end position="260"/>
    </location>
</feature>
<gene>
    <name evidence="2" type="primary">21</name>
    <name evidence="2" type="ORF">SEA_DRLUPO_21</name>
</gene>
<dbReference type="Pfam" id="PF06810">
    <property type="entry name" value="Phage_scaffold"/>
    <property type="match status" value="1"/>
</dbReference>
<dbReference type="Proteomes" id="UP000288363">
    <property type="component" value="Segment"/>
</dbReference>
<proteinExistence type="predicted"/>
<accession>A0A3S9UQH8</accession>
<evidence type="ECO:0000313" key="2">
    <source>
        <dbReference type="EMBL" id="AZS12557.1"/>
    </source>
</evidence>
<keyword evidence="3" id="KW-1185">Reference proteome</keyword>
<feature type="compositionally biased region" description="Basic and acidic residues" evidence="1">
    <location>
        <begin position="129"/>
        <end position="141"/>
    </location>
</feature>
<dbReference type="GeneID" id="55612980"/>
<evidence type="ECO:0000256" key="1">
    <source>
        <dbReference type="SAM" id="MobiDB-lite"/>
    </source>
</evidence>
<dbReference type="InterPro" id="IPR009636">
    <property type="entry name" value="SCAF"/>
</dbReference>
<feature type="compositionally biased region" description="Pro residues" evidence="1">
    <location>
        <begin position="76"/>
        <end position="87"/>
    </location>
</feature>
<feature type="region of interest" description="Disordered" evidence="1">
    <location>
        <begin position="1"/>
        <end position="98"/>
    </location>
</feature>